<dbReference type="EMBL" id="GGFJ01013979">
    <property type="protein sequence ID" value="MBW63120.1"/>
    <property type="molecule type" value="Transcribed_RNA"/>
</dbReference>
<reference evidence="1" key="1">
    <citation type="submission" date="2018-01" db="EMBL/GenBank/DDBJ databases">
        <title>An insight into the sialome of Amazonian anophelines.</title>
        <authorList>
            <person name="Ribeiro J.M."/>
            <person name="Scarpassa V."/>
            <person name="Calvo E."/>
        </authorList>
    </citation>
    <scope>NUCLEOTIDE SEQUENCE</scope>
    <source>
        <tissue evidence="1">Salivary glands</tissue>
    </source>
</reference>
<accession>A0A2M4CCS4</accession>
<protein>
    <submittedName>
        <fullName evidence="1">Putative secreted protein</fullName>
    </submittedName>
</protein>
<dbReference type="AlphaFoldDB" id="A0A2M4CCS4"/>
<name>A0A2M4CCS4_9DIPT</name>
<sequence>MYGVFCVDWATLVCCTLGGAGTFGRSLAELLPPLFTEIGVEEYVLPKWKNAKLSGIVSASSSSSGEDGVVYFLLL</sequence>
<proteinExistence type="predicted"/>
<evidence type="ECO:0000313" key="1">
    <source>
        <dbReference type="EMBL" id="MBW63120.1"/>
    </source>
</evidence>
<organism evidence="1">
    <name type="scientific">Anopheles marajoara</name>
    <dbReference type="NCBI Taxonomy" id="58244"/>
    <lineage>
        <taxon>Eukaryota</taxon>
        <taxon>Metazoa</taxon>
        <taxon>Ecdysozoa</taxon>
        <taxon>Arthropoda</taxon>
        <taxon>Hexapoda</taxon>
        <taxon>Insecta</taxon>
        <taxon>Pterygota</taxon>
        <taxon>Neoptera</taxon>
        <taxon>Endopterygota</taxon>
        <taxon>Diptera</taxon>
        <taxon>Nematocera</taxon>
        <taxon>Culicoidea</taxon>
        <taxon>Culicidae</taxon>
        <taxon>Anophelinae</taxon>
        <taxon>Anopheles</taxon>
    </lineage>
</organism>